<reference evidence="2" key="3">
    <citation type="submission" date="2016-07" db="EMBL/GenBank/DDBJ databases">
        <title>Evolution of pathogenesis and genome organization in the Tremellales.</title>
        <authorList>
            <person name="Cuomo C."/>
            <person name="Litvintseva A."/>
            <person name="Heitman J."/>
            <person name="Chen Y."/>
            <person name="Sun S."/>
            <person name="Springer D."/>
            <person name="Dromer F."/>
            <person name="Young S."/>
            <person name="Zeng Q."/>
            <person name="Chapman S."/>
            <person name="Gujja S."/>
            <person name="Saif S."/>
            <person name="Birren B."/>
        </authorList>
    </citation>
    <scope>NUCLEOTIDE SEQUENCE</scope>
    <source>
        <strain evidence="2">CBS 10737</strain>
    </source>
</reference>
<gene>
    <name evidence="2" type="ORF">I206_05940</name>
    <name evidence="3" type="ORF">I206_107607</name>
</gene>
<reference evidence="3" key="4">
    <citation type="submission" date="2024-02" db="EMBL/GenBank/DDBJ databases">
        <title>Comparative genomics of Cryptococcus and Kwoniella reveals pathogenesis evolution and contrasting modes of karyotype evolution via chromosome fusion or intercentromeric recombination.</title>
        <authorList>
            <person name="Coelho M.A."/>
            <person name="David-Palma M."/>
            <person name="Shea T."/>
            <person name="Bowers K."/>
            <person name="McGinley-Smith S."/>
            <person name="Mohammad A.W."/>
            <person name="Gnirke A."/>
            <person name="Yurkov A.M."/>
            <person name="Nowrousian M."/>
            <person name="Sun S."/>
            <person name="Cuomo C.A."/>
            <person name="Heitman J."/>
        </authorList>
    </citation>
    <scope>NUCLEOTIDE SEQUENCE</scope>
    <source>
        <strain evidence="3">CBS 10737</strain>
    </source>
</reference>
<dbReference type="EMBL" id="CP144529">
    <property type="protein sequence ID" value="WWC73635.1"/>
    <property type="molecule type" value="Genomic_DNA"/>
</dbReference>
<dbReference type="RefSeq" id="XP_019009292.1">
    <property type="nucleotide sequence ID" value="XM_019157652.1"/>
</dbReference>
<dbReference type="EMBL" id="KI894014">
    <property type="protein sequence ID" value="OCF48073.1"/>
    <property type="molecule type" value="Genomic_DNA"/>
</dbReference>
<keyword evidence="4" id="KW-1185">Reference proteome</keyword>
<accession>A0A1B9HXR8</accession>
<feature type="region of interest" description="Disordered" evidence="1">
    <location>
        <begin position="1"/>
        <end position="48"/>
    </location>
</feature>
<protein>
    <submittedName>
        <fullName evidence="2">Uncharacterized protein</fullName>
    </submittedName>
</protein>
<evidence type="ECO:0000313" key="4">
    <source>
        <dbReference type="Proteomes" id="UP000094020"/>
    </source>
</evidence>
<proteinExistence type="predicted"/>
<dbReference type="GeneID" id="30174309"/>
<dbReference type="AlphaFoldDB" id="A0A1B9HXR8"/>
<sequence>MPSSFINRLRKGKRGKFPDDTAAPLLSKDSHPEEDYGSVAEASHPGRKYRTPSRQVLAFFKRENNEPSRNGNYAKSLGDVGIFDDDYQITVDIHEPLALDTLGDVYRSSRNMTDVALNPQTSVDISPTKQHMNGYAVIAISGILDGFRTELHQKRSISLSQLVSAEGKEQLIENNALSAINSLTFKISPVVMTNDEGGTQYSWADAAAKDGRSEPSRCITCACEDYLGDTGPKKFRMPVVHDETTSNFSFKSGHIDKAMATITLIGVSGDESYLNDIQNAFSPARTVATSARFQLDMILTQAIDQIQDEEETEEEDY</sequence>
<dbReference type="KEGG" id="kpin:30174309"/>
<evidence type="ECO:0000313" key="3">
    <source>
        <dbReference type="EMBL" id="WWC73635.1"/>
    </source>
</evidence>
<reference evidence="2" key="1">
    <citation type="submission" date="2013-07" db="EMBL/GenBank/DDBJ databases">
        <title>The Genome Sequence of Cryptococcus pinus CBS10737.</title>
        <authorList>
            <consortium name="The Broad Institute Genome Sequencing Platform"/>
            <person name="Cuomo C."/>
            <person name="Litvintseva A."/>
            <person name="Chen Y."/>
            <person name="Heitman J."/>
            <person name="Sun S."/>
            <person name="Springer D."/>
            <person name="Dromer F."/>
            <person name="Young S.K."/>
            <person name="Zeng Q."/>
            <person name="Gargeya S."/>
            <person name="Fitzgerald M."/>
            <person name="Abouelleil A."/>
            <person name="Alvarado L."/>
            <person name="Berlin A.M."/>
            <person name="Chapman S.B."/>
            <person name="Dewar J."/>
            <person name="Goldberg J."/>
            <person name="Griggs A."/>
            <person name="Gujja S."/>
            <person name="Hansen M."/>
            <person name="Howarth C."/>
            <person name="Imamovic A."/>
            <person name="Larimer J."/>
            <person name="McCowan C."/>
            <person name="Murphy C."/>
            <person name="Pearson M."/>
            <person name="Priest M."/>
            <person name="Roberts A."/>
            <person name="Saif S."/>
            <person name="Shea T."/>
            <person name="Sykes S."/>
            <person name="Wortman J."/>
            <person name="Nusbaum C."/>
            <person name="Birren B."/>
        </authorList>
    </citation>
    <scope>NUCLEOTIDE SEQUENCE [LARGE SCALE GENOMIC DNA]</scope>
    <source>
        <strain evidence="2">CBS 10737</strain>
    </source>
</reference>
<evidence type="ECO:0000256" key="1">
    <source>
        <dbReference type="SAM" id="MobiDB-lite"/>
    </source>
</evidence>
<dbReference type="Proteomes" id="UP000094020">
    <property type="component" value="Chromosome 11"/>
</dbReference>
<evidence type="ECO:0000313" key="2">
    <source>
        <dbReference type="EMBL" id="OCF48073.1"/>
    </source>
</evidence>
<organism evidence="2">
    <name type="scientific">Kwoniella pini CBS 10737</name>
    <dbReference type="NCBI Taxonomy" id="1296096"/>
    <lineage>
        <taxon>Eukaryota</taxon>
        <taxon>Fungi</taxon>
        <taxon>Dikarya</taxon>
        <taxon>Basidiomycota</taxon>
        <taxon>Agaricomycotina</taxon>
        <taxon>Tremellomycetes</taxon>
        <taxon>Tremellales</taxon>
        <taxon>Cryptococcaceae</taxon>
        <taxon>Kwoniella</taxon>
    </lineage>
</organism>
<name>A0A1B9HXR8_9TREE</name>
<reference evidence="3" key="2">
    <citation type="submission" date="2013-07" db="EMBL/GenBank/DDBJ databases">
        <authorList>
            <consortium name="The Broad Institute Genome Sequencing Platform"/>
            <person name="Cuomo C."/>
            <person name="Litvintseva A."/>
            <person name="Chen Y."/>
            <person name="Heitman J."/>
            <person name="Sun S."/>
            <person name="Springer D."/>
            <person name="Dromer F."/>
            <person name="Young S.K."/>
            <person name="Zeng Q."/>
            <person name="Gargeya S."/>
            <person name="Fitzgerald M."/>
            <person name="Abouelleil A."/>
            <person name="Alvarado L."/>
            <person name="Berlin A.M."/>
            <person name="Chapman S.B."/>
            <person name="Dewar J."/>
            <person name="Goldberg J."/>
            <person name="Griggs A."/>
            <person name="Gujja S."/>
            <person name="Hansen M."/>
            <person name="Howarth C."/>
            <person name="Imamovic A."/>
            <person name="Larimer J."/>
            <person name="McCowan C."/>
            <person name="Murphy C."/>
            <person name="Pearson M."/>
            <person name="Priest M."/>
            <person name="Roberts A."/>
            <person name="Saif S."/>
            <person name="Shea T."/>
            <person name="Sykes S."/>
            <person name="Wortman J."/>
            <person name="Nusbaum C."/>
            <person name="Birren B."/>
        </authorList>
    </citation>
    <scope>NUCLEOTIDE SEQUENCE</scope>
    <source>
        <strain evidence="3">CBS 10737</strain>
    </source>
</reference>